<accession>A0AB38TJS3</accession>
<protein>
    <recommendedName>
        <fullName evidence="4">Secreted protein</fullName>
    </recommendedName>
</protein>
<dbReference type="AlphaFoldDB" id="A0AB38TJS3"/>
<reference evidence="2 3" key="1">
    <citation type="journal article" date="2022" name="Microbiol. Resour. Announc.">
        <title>Complete Genome Sequence of Mesorhizobium ciceri Strain R30, a Rhizobium Used as a Commercial Inoculant for Chickpea in Argentina.</title>
        <authorList>
            <person name="Foresto E."/>
            <person name="Revale S."/>
            <person name="Primo E."/>
            <person name="Nievas F."/>
            <person name="Carezzano E."/>
            <person name="Puente M."/>
            <person name="Alzari P."/>
            <person name="Mart M."/>
            <person name="Ben-Assaya M."/>
            <person name="Mornico D."/>
            <person name="Santoro M."/>
            <person name="Mart F."/>
            <person name="Giordano W."/>
            <person name="Bogino P."/>
        </authorList>
    </citation>
    <scope>NUCLEOTIDE SEQUENCE [LARGE SCALE GENOMIC DNA]</scope>
    <source>
        <strain evidence="2 3">R30</strain>
    </source>
</reference>
<evidence type="ECO:0000313" key="3">
    <source>
        <dbReference type="Proteomes" id="UP001060070"/>
    </source>
</evidence>
<dbReference type="Proteomes" id="UP001060070">
    <property type="component" value="Plasmid unnamed"/>
</dbReference>
<geneLocation type="plasmid" evidence="2 3">
    <name>unnamed</name>
</geneLocation>
<evidence type="ECO:0008006" key="4">
    <source>
        <dbReference type="Google" id="ProtNLM"/>
    </source>
</evidence>
<feature type="compositionally biased region" description="Basic and acidic residues" evidence="1">
    <location>
        <begin position="75"/>
        <end position="85"/>
    </location>
</feature>
<organism evidence="2 3">
    <name type="scientific">Mesorhizobium ciceri</name>
    <dbReference type="NCBI Taxonomy" id="39645"/>
    <lineage>
        <taxon>Bacteria</taxon>
        <taxon>Pseudomonadati</taxon>
        <taxon>Pseudomonadota</taxon>
        <taxon>Alphaproteobacteria</taxon>
        <taxon>Hyphomicrobiales</taxon>
        <taxon>Phyllobacteriaceae</taxon>
        <taxon>Mesorhizobium</taxon>
    </lineage>
</organism>
<evidence type="ECO:0000313" key="2">
    <source>
        <dbReference type="EMBL" id="UTU55201.1"/>
    </source>
</evidence>
<keyword evidence="2" id="KW-0614">Plasmid</keyword>
<dbReference type="EMBL" id="CP088148">
    <property type="protein sequence ID" value="UTU55201.1"/>
    <property type="molecule type" value="Genomic_DNA"/>
</dbReference>
<sequence>MLEALHSLGFITGGVAAGAIGCSGNPLALWQPWLAWVGQRSGARAHVCATPVVEVEGVKVAPLIFYEQPIDRRPCHPRGGPREPGHLCSVSIQPN</sequence>
<feature type="region of interest" description="Disordered" evidence="1">
    <location>
        <begin position="75"/>
        <end position="95"/>
    </location>
</feature>
<dbReference type="RefSeq" id="WP_024504465.1">
    <property type="nucleotide sequence ID" value="NZ_CP088148.1"/>
</dbReference>
<name>A0AB38TJS3_9HYPH</name>
<proteinExistence type="predicted"/>
<evidence type="ECO:0000256" key="1">
    <source>
        <dbReference type="SAM" id="MobiDB-lite"/>
    </source>
</evidence>
<keyword evidence="3" id="KW-1185">Reference proteome</keyword>
<gene>
    <name evidence="2" type="ORF">LRP29_33260</name>
</gene>